<evidence type="ECO:0000313" key="4">
    <source>
        <dbReference type="EMBL" id="KAE8146590.1"/>
    </source>
</evidence>
<dbReference type="SUPFAM" id="SSF51556">
    <property type="entry name" value="Metallo-dependent hydrolases"/>
    <property type="match status" value="2"/>
</dbReference>
<keyword evidence="2" id="KW-1133">Transmembrane helix</keyword>
<evidence type="ECO:0000259" key="3">
    <source>
        <dbReference type="Pfam" id="PF01979"/>
    </source>
</evidence>
<dbReference type="InterPro" id="IPR006680">
    <property type="entry name" value="Amidohydro-rel"/>
</dbReference>
<dbReference type="EMBL" id="ML742253">
    <property type="protein sequence ID" value="KAE8146590.1"/>
    <property type="molecule type" value="Genomic_DNA"/>
</dbReference>
<dbReference type="OrthoDB" id="10258955at2759"/>
<organism evidence="4 5">
    <name type="scientific">Aspergillus avenaceus</name>
    <dbReference type="NCBI Taxonomy" id="36643"/>
    <lineage>
        <taxon>Eukaryota</taxon>
        <taxon>Fungi</taxon>
        <taxon>Dikarya</taxon>
        <taxon>Ascomycota</taxon>
        <taxon>Pezizomycotina</taxon>
        <taxon>Eurotiomycetes</taxon>
        <taxon>Eurotiomycetidae</taxon>
        <taxon>Eurotiales</taxon>
        <taxon>Aspergillaceae</taxon>
        <taxon>Aspergillus</taxon>
        <taxon>Aspergillus subgen. Circumdati</taxon>
    </lineage>
</organism>
<dbReference type="AlphaFoldDB" id="A0A5N6TK02"/>
<feature type="region of interest" description="Disordered" evidence="1">
    <location>
        <begin position="62"/>
        <end position="84"/>
    </location>
</feature>
<keyword evidence="4" id="KW-0378">Hydrolase</keyword>
<accession>A0A5N6TK02</accession>
<proteinExistence type="predicted"/>
<evidence type="ECO:0000313" key="5">
    <source>
        <dbReference type="Proteomes" id="UP000325780"/>
    </source>
</evidence>
<feature type="transmembrane region" description="Helical" evidence="2">
    <location>
        <begin position="21"/>
        <end position="40"/>
    </location>
</feature>
<dbReference type="InterPro" id="IPR011059">
    <property type="entry name" value="Metal-dep_hydrolase_composite"/>
</dbReference>
<name>A0A5N6TK02_ASPAV</name>
<dbReference type="Proteomes" id="UP000325780">
    <property type="component" value="Unassembled WGS sequence"/>
</dbReference>
<evidence type="ECO:0000256" key="2">
    <source>
        <dbReference type="SAM" id="Phobius"/>
    </source>
</evidence>
<sequence>MKLQCRGEMSGDSNPPSRNPWFSNTLILAILIAIGLGLHLPEPVSDDYPRQFEVGLQQCRQRRATPTQVTKGRNNPRWNRGTGQQHPTVLRNVTLFDGQGFINEPVDITFLEGIITSIDRTTENTSSWSRETVVYQLEGRFVTPGLVDMHSHHLLMPFPKLPSTNDVNEKPLLGPLTPFIRAIDGFKAYDPTLELIASGGVTASLLLPGSGNIIGGQGYVVKNSRPTSEPLVERLLLEDGLPPNQKQRYLKMACGENPKSYGHTRMGLIWLLRQHLTRAQELRQRQDQWCRNAERVENSVFKGFWLGRFQGQNGQFPDSWELEATVALLRGQINLNVHCYEPQDIERLLAVCKEFNIVPRALHHALEAWRIPEAIKDFDPNITIALFAENAFYKHEAFDANLRAGKILSEHALAVAFKSDHTGEKLHSKYLLSQASLAYSFGMSADKALQAVTSVPARSIRQDHRIGYARVGYDADLAVWDAHPLAVGATPAQVFIDGVPQIGKPTGAATPDDSRLALTDFESRTPNMRPALLNTTDALCKSLRSTTRPILFTGIKRNLLSVSSSQRGLPTVLAMFVHHGKIVCLDTTEKCQMIANSQYNDVLTLHLENGHVTPGLIAVSESLGLIDIAAEDRTGDGKGEPSLHEEDLVFAQYGVHFDGPTYQRARIGGVTKAVTIPLSHAGLIKGVSAGIRTSGNISLPDAGIFQGNIALHVNLGQGSKGKVTPTISVAVKELRAILAATHSKGTIFAKAASGEIPTVVHAYNKYDILRACKVKLDFPATNIIIHGGHEAPLVAKELRKAGVPVILTGNRGAPEYWDKRDTLPGPPLSKSAARVLTEAGVQFGIAIREDWHLQSLASEAGWAAKYAKLNDQEAIALVSTNIEAILNLKPTNGGEQSGDFVVWEGNPLTGEGSVVMSFDDTSTISACWPDSPMAVV</sequence>
<keyword evidence="5" id="KW-1185">Reference proteome</keyword>
<dbReference type="InterPro" id="IPR051781">
    <property type="entry name" value="Metallo-dep_Hydrolase"/>
</dbReference>
<protein>
    <submittedName>
        <fullName evidence="4">Amidohydrolase</fullName>
    </submittedName>
</protein>
<feature type="compositionally biased region" description="Polar residues" evidence="1">
    <location>
        <begin position="64"/>
        <end position="84"/>
    </location>
</feature>
<keyword evidence="2" id="KW-0472">Membrane</keyword>
<dbReference type="PANTHER" id="PTHR43135">
    <property type="entry name" value="ALPHA-D-RIBOSE 1-METHYLPHOSPHONATE 5-TRIPHOSPHATE DIPHOSPHATASE"/>
    <property type="match status" value="1"/>
</dbReference>
<keyword evidence="2" id="KW-0812">Transmembrane</keyword>
<gene>
    <name evidence="4" type="ORF">BDV25DRAFT_162180</name>
</gene>
<dbReference type="SUPFAM" id="SSF51338">
    <property type="entry name" value="Composite domain of metallo-dependent hydrolases"/>
    <property type="match status" value="1"/>
</dbReference>
<feature type="domain" description="Amidohydrolase-related" evidence="3">
    <location>
        <begin position="432"/>
        <end position="498"/>
    </location>
</feature>
<evidence type="ECO:0000256" key="1">
    <source>
        <dbReference type="SAM" id="MobiDB-lite"/>
    </source>
</evidence>
<dbReference type="PANTHER" id="PTHR43135:SF3">
    <property type="entry name" value="ALPHA-D-RIBOSE 1-METHYLPHOSPHONATE 5-TRIPHOSPHATE DIPHOSPHATASE"/>
    <property type="match status" value="1"/>
</dbReference>
<dbReference type="Pfam" id="PF01979">
    <property type="entry name" value="Amidohydro_1"/>
    <property type="match status" value="1"/>
</dbReference>
<reference evidence="4 5" key="1">
    <citation type="submission" date="2019-04" db="EMBL/GenBank/DDBJ databases">
        <title>Friends and foes A comparative genomics study of 23 Aspergillus species from section Flavi.</title>
        <authorList>
            <consortium name="DOE Joint Genome Institute"/>
            <person name="Kjaerbolling I."/>
            <person name="Vesth T."/>
            <person name="Frisvad J.C."/>
            <person name="Nybo J.L."/>
            <person name="Theobald S."/>
            <person name="Kildgaard S."/>
            <person name="Isbrandt T."/>
            <person name="Kuo A."/>
            <person name="Sato A."/>
            <person name="Lyhne E.K."/>
            <person name="Kogle M.E."/>
            <person name="Wiebenga A."/>
            <person name="Kun R.S."/>
            <person name="Lubbers R.J."/>
            <person name="Makela M.R."/>
            <person name="Barry K."/>
            <person name="Chovatia M."/>
            <person name="Clum A."/>
            <person name="Daum C."/>
            <person name="Haridas S."/>
            <person name="He G."/>
            <person name="LaButti K."/>
            <person name="Lipzen A."/>
            <person name="Mondo S."/>
            <person name="Riley R."/>
            <person name="Salamov A."/>
            <person name="Simmons B.A."/>
            <person name="Magnuson J.K."/>
            <person name="Henrissat B."/>
            <person name="Mortensen U.H."/>
            <person name="Larsen T.O."/>
            <person name="Devries R.P."/>
            <person name="Grigoriev I.V."/>
            <person name="Machida M."/>
            <person name="Baker S.E."/>
            <person name="Andersen M.R."/>
        </authorList>
    </citation>
    <scope>NUCLEOTIDE SEQUENCE [LARGE SCALE GENOMIC DNA]</scope>
    <source>
        <strain evidence="4 5">IBT 18842</strain>
    </source>
</reference>
<dbReference type="GO" id="GO:0016810">
    <property type="term" value="F:hydrolase activity, acting on carbon-nitrogen (but not peptide) bonds"/>
    <property type="evidence" value="ECO:0007669"/>
    <property type="project" value="InterPro"/>
</dbReference>
<dbReference type="Gene3D" id="3.20.20.140">
    <property type="entry name" value="Metal-dependent hydrolases"/>
    <property type="match status" value="2"/>
</dbReference>
<dbReference type="InterPro" id="IPR032466">
    <property type="entry name" value="Metal_Hydrolase"/>
</dbReference>